<dbReference type="Proteomes" id="UP001549143">
    <property type="component" value="Unassembled WGS sequence"/>
</dbReference>
<accession>A0ABV2KIT6</accession>
<name>A0ABV2KIT6_9HYPH</name>
<evidence type="ECO:0000313" key="2">
    <source>
        <dbReference type="Proteomes" id="UP001549143"/>
    </source>
</evidence>
<evidence type="ECO:0008006" key="3">
    <source>
        <dbReference type="Google" id="ProtNLM"/>
    </source>
</evidence>
<dbReference type="EMBL" id="JBEPMN010000001">
    <property type="protein sequence ID" value="MET3659978.1"/>
    <property type="molecule type" value="Genomic_DNA"/>
</dbReference>
<sequence>MNPSEVKTSLTAIDDVHELATMIAELAEGVKRRRDVPVSAQISIQRIEVLARIVVDMADCMAIHGTQTHTVIVQEAA</sequence>
<gene>
    <name evidence="1" type="ORF">ABID44_000278</name>
</gene>
<proteinExistence type="predicted"/>
<evidence type="ECO:0000313" key="1">
    <source>
        <dbReference type="EMBL" id="MET3659978.1"/>
    </source>
</evidence>
<comment type="caution">
    <text evidence="1">The sequence shown here is derived from an EMBL/GenBank/DDBJ whole genome shotgun (WGS) entry which is preliminary data.</text>
</comment>
<organism evidence="1 2">
    <name type="scientific">Aquamicrobium ahrensii</name>
    <dbReference type="NCBI Taxonomy" id="469551"/>
    <lineage>
        <taxon>Bacteria</taxon>
        <taxon>Pseudomonadati</taxon>
        <taxon>Pseudomonadota</taxon>
        <taxon>Alphaproteobacteria</taxon>
        <taxon>Hyphomicrobiales</taxon>
        <taxon>Phyllobacteriaceae</taxon>
        <taxon>Aquamicrobium</taxon>
    </lineage>
</organism>
<reference evidence="1 2" key="1">
    <citation type="submission" date="2024-06" db="EMBL/GenBank/DDBJ databases">
        <title>Genomic Encyclopedia of Type Strains, Phase IV (KMG-IV): sequencing the most valuable type-strain genomes for metagenomic binning, comparative biology and taxonomic classification.</title>
        <authorList>
            <person name="Goeker M."/>
        </authorList>
    </citation>
    <scope>NUCLEOTIDE SEQUENCE [LARGE SCALE GENOMIC DNA]</scope>
    <source>
        <strain evidence="1 2">DSM 19730</strain>
    </source>
</reference>
<protein>
    <recommendedName>
        <fullName evidence="3">Histidine kinase</fullName>
    </recommendedName>
</protein>
<keyword evidence="2" id="KW-1185">Reference proteome</keyword>
<dbReference type="RefSeq" id="WP_354149891.1">
    <property type="nucleotide sequence ID" value="NZ_JBEPMN010000001.1"/>
</dbReference>